<keyword evidence="7" id="KW-0238">DNA-binding</keyword>
<keyword evidence="9" id="KW-0539">Nucleus</keyword>
<evidence type="ECO:0000256" key="7">
    <source>
        <dbReference type="ARBA" id="ARBA00023125"/>
    </source>
</evidence>
<dbReference type="InterPro" id="IPR001878">
    <property type="entry name" value="Znf_CCHC"/>
</dbReference>
<comment type="subcellular location">
    <subcellularLocation>
        <location evidence="1">Nucleus</location>
    </subcellularLocation>
</comment>
<dbReference type="CDD" id="cd22289">
    <property type="entry name" value="RecQL4_SLD2_NTD"/>
    <property type="match status" value="1"/>
</dbReference>
<dbReference type="Gene3D" id="4.10.60.10">
    <property type="entry name" value="Zinc finger, CCHC-type"/>
    <property type="match status" value="1"/>
</dbReference>
<evidence type="ECO:0000259" key="15">
    <source>
        <dbReference type="PROSITE" id="PS50158"/>
    </source>
</evidence>
<dbReference type="Pfam" id="PF00098">
    <property type="entry name" value="zf-CCHC"/>
    <property type="match status" value="1"/>
</dbReference>
<dbReference type="FunFam" id="3.40.50.300:FF:001084">
    <property type="entry name" value="RecQ like helicase 4"/>
    <property type="match status" value="1"/>
</dbReference>
<dbReference type="GO" id="GO:0005694">
    <property type="term" value="C:chromosome"/>
    <property type="evidence" value="ECO:0007669"/>
    <property type="project" value="TreeGrafter"/>
</dbReference>
<sequence>MEDNEIKELKTTLKRWEIKFYKENGRKPQRDEIKAAPQEIQDAYIHYNKLKRVLSESQNIETPRKIEEVDRKNKEMKDNLDEFRETSKDGVWGTEFNRDKQGLKTNTDHSLQSQADEREPDASNFMHKLSSKMFEMAKRDKTVTKKNMAKFKPATNKPVEDIPEDSFTVKGSIFNNLKIKNTTIKRTELNEQRDVDVTKKYSMKTKQRFSISVNGKSEAREESEGHDSSLMTPQQREKRLVKSVDDFDEVDGLSCSVFDSEITKTLVSKNKERENENSFLGNYCPSPKIKKVSKDFEDSNYYLSPKVQKASKDHDEDGKNVSMDESMEFRDVKWDNETTDVVVCESKKSDNSFSKMDNSQRKSKRSEKVRNNSDEISEHNDKPILSEIQVSENEDVPIIPKQRKKRKTTDTDTQSKKRKLENGDAVDLPEGDEDCTSTRPKVSSVSRSKPPSSVGNFVKLNMKVKTYKRKGKGMTGPQYKRFQWKQKMKSRSANYGNNCFKCGKPGHWANKCPSDNKESYGGEADVAPVAEEDFPSLKEAAMMAKGIKMNKPAKNRESSQTDKGRTAKITAEEADLDDINWNEDIDPNNEIDEDLEIQAGIVRSAKEDTGVPSPHTPVLTNEEYSAQGTPDFVMKGLKKFGFEAFRAGQEHAVKRILAGLSTLVVLSTGGGKSLCYQLPAYLYAQRSKAITLVISPLVSLMEDQVTGLPPGVKGACLHTNMTTAQRESVLQNVKEGRVHFLLVSPEAVAGGGMALLNNRSSLPPIAFVCIDEAHCLSEWSHNFRPSYLRLTKVLREKFGVQCFLGLTATSTLSTSQDVAKHLGISDTDNAIIRGSPVPKNLLLSVSRDENRDEALIGLLQGDRFSSCESIIVYCTRRQETDRLATLIRTCLKDYKAEDWDQKPKKGKAKTYAYWDAESYHAGLTPAQRKRVQNAFMSGRLRVVVATVAFGMGLDKPDVRGVIHYNMPKSMESYVQEIGRAGRDRKTSHCHLFLDSEVSY</sequence>
<feature type="domain" description="Helicase C-terminal" evidence="17">
    <location>
        <begin position="851"/>
        <end position="999"/>
    </location>
</feature>
<proteinExistence type="inferred from homology"/>
<feature type="region of interest" description="Disordered" evidence="14">
    <location>
        <begin position="304"/>
        <end position="332"/>
    </location>
</feature>
<dbReference type="GO" id="GO:0016787">
    <property type="term" value="F:hydrolase activity"/>
    <property type="evidence" value="ECO:0007669"/>
    <property type="project" value="UniProtKB-KW"/>
</dbReference>
<evidence type="ECO:0000256" key="11">
    <source>
        <dbReference type="ARBA" id="ARBA00034808"/>
    </source>
</evidence>
<dbReference type="Proteomes" id="UP000005408">
    <property type="component" value="Unassembled WGS sequence"/>
</dbReference>
<evidence type="ECO:0000256" key="2">
    <source>
        <dbReference type="ARBA" id="ARBA00005446"/>
    </source>
</evidence>
<keyword evidence="5" id="KW-0347">Helicase</keyword>
<accession>A0A8W8KAQ1</accession>
<dbReference type="InterPro" id="IPR027417">
    <property type="entry name" value="P-loop_NTPase"/>
</dbReference>
<dbReference type="SUPFAM" id="SSF52540">
    <property type="entry name" value="P-loop containing nucleoside triphosphate hydrolases"/>
    <property type="match status" value="1"/>
</dbReference>
<evidence type="ECO:0000256" key="10">
    <source>
        <dbReference type="ARBA" id="ARBA00034617"/>
    </source>
</evidence>
<dbReference type="InterPro" id="IPR001650">
    <property type="entry name" value="Helicase_C-like"/>
</dbReference>
<dbReference type="GO" id="GO:0043138">
    <property type="term" value="F:3'-5' DNA helicase activity"/>
    <property type="evidence" value="ECO:0007669"/>
    <property type="project" value="UniProtKB-EC"/>
</dbReference>
<dbReference type="PANTHER" id="PTHR13710:SF108">
    <property type="entry name" value="ATP-DEPENDENT DNA HELICASE Q4"/>
    <property type="match status" value="1"/>
</dbReference>
<dbReference type="GO" id="GO:0005634">
    <property type="term" value="C:nucleus"/>
    <property type="evidence" value="ECO:0007669"/>
    <property type="project" value="UniProtKB-SubCell"/>
</dbReference>
<dbReference type="SMART" id="SM00490">
    <property type="entry name" value="HELICc"/>
    <property type="match status" value="1"/>
</dbReference>
<evidence type="ECO:0000256" key="13">
    <source>
        <dbReference type="PROSITE-ProRule" id="PRU00047"/>
    </source>
</evidence>
<dbReference type="Pfam" id="PF00271">
    <property type="entry name" value="Helicase_C"/>
    <property type="match status" value="1"/>
</dbReference>
<feature type="region of interest" description="Disordered" evidence="14">
    <location>
        <begin position="345"/>
        <end position="456"/>
    </location>
</feature>
<feature type="compositionally biased region" description="Low complexity" evidence="14">
    <location>
        <begin position="437"/>
        <end position="454"/>
    </location>
</feature>
<evidence type="ECO:0000313" key="19">
    <source>
        <dbReference type="Proteomes" id="UP000005408"/>
    </source>
</evidence>
<dbReference type="CDD" id="cd18018">
    <property type="entry name" value="DEXHc_RecQ4-like"/>
    <property type="match status" value="1"/>
</dbReference>
<dbReference type="Pfam" id="PF00270">
    <property type="entry name" value="DEAD"/>
    <property type="match status" value="1"/>
</dbReference>
<dbReference type="Gene3D" id="1.10.10.1460">
    <property type="match status" value="1"/>
</dbReference>
<keyword evidence="13" id="KW-0862">Zinc</keyword>
<dbReference type="EC" id="5.6.2.4" evidence="11"/>
<dbReference type="InterPro" id="IPR011545">
    <property type="entry name" value="DEAD/DEAH_box_helicase_dom"/>
</dbReference>
<evidence type="ECO:0000259" key="17">
    <source>
        <dbReference type="PROSITE" id="PS51194"/>
    </source>
</evidence>
<keyword evidence="19" id="KW-1185">Reference proteome</keyword>
<keyword evidence="4" id="KW-0378">Hydrolase</keyword>
<evidence type="ECO:0000256" key="5">
    <source>
        <dbReference type="ARBA" id="ARBA00022806"/>
    </source>
</evidence>
<feature type="domain" description="Helicase ATP-binding" evidence="16">
    <location>
        <begin position="653"/>
        <end position="828"/>
    </location>
</feature>
<feature type="compositionally biased region" description="Basic and acidic residues" evidence="14">
    <location>
        <begin position="366"/>
        <end position="384"/>
    </location>
</feature>
<comment type="catalytic activity">
    <reaction evidence="10">
        <text>Couples ATP hydrolysis with the unwinding of duplex DNA by translocating in the 3'-5' direction.</text>
        <dbReference type="EC" id="5.6.2.4"/>
    </reaction>
</comment>
<dbReference type="GO" id="GO:0008270">
    <property type="term" value="F:zinc ion binding"/>
    <property type="evidence" value="ECO:0007669"/>
    <property type="project" value="UniProtKB-KW"/>
</dbReference>
<feature type="compositionally biased region" description="Basic and acidic residues" evidence="14">
    <location>
        <begin position="217"/>
        <end position="227"/>
    </location>
</feature>
<dbReference type="SUPFAM" id="SSF57756">
    <property type="entry name" value="Retrovirus zinc finger-like domains"/>
    <property type="match status" value="1"/>
</dbReference>
<evidence type="ECO:0000256" key="12">
    <source>
        <dbReference type="ARBA" id="ARBA00049360"/>
    </source>
</evidence>
<dbReference type="SMART" id="SM00343">
    <property type="entry name" value="ZnF_C2HC"/>
    <property type="match status" value="1"/>
</dbReference>
<keyword evidence="3" id="KW-0547">Nucleotide-binding</keyword>
<dbReference type="FunFam" id="3.40.50.300:FF:000772">
    <property type="entry name" value="ATP-dependent DNA helicase Q4"/>
    <property type="match status" value="1"/>
</dbReference>
<evidence type="ECO:0000256" key="6">
    <source>
        <dbReference type="ARBA" id="ARBA00022840"/>
    </source>
</evidence>
<organism evidence="18 19">
    <name type="scientific">Magallana gigas</name>
    <name type="common">Pacific oyster</name>
    <name type="synonym">Crassostrea gigas</name>
    <dbReference type="NCBI Taxonomy" id="29159"/>
    <lineage>
        <taxon>Eukaryota</taxon>
        <taxon>Metazoa</taxon>
        <taxon>Spiralia</taxon>
        <taxon>Lophotrochozoa</taxon>
        <taxon>Mollusca</taxon>
        <taxon>Bivalvia</taxon>
        <taxon>Autobranchia</taxon>
        <taxon>Pteriomorphia</taxon>
        <taxon>Ostreida</taxon>
        <taxon>Ostreoidea</taxon>
        <taxon>Ostreidae</taxon>
        <taxon>Magallana</taxon>
    </lineage>
</organism>
<dbReference type="PROSITE" id="PS50158">
    <property type="entry name" value="ZF_CCHC"/>
    <property type="match status" value="1"/>
</dbReference>
<evidence type="ECO:0000256" key="9">
    <source>
        <dbReference type="ARBA" id="ARBA00023242"/>
    </source>
</evidence>
<evidence type="ECO:0000256" key="4">
    <source>
        <dbReference type="ARBA" id="ARBA00022801"/>
    </source>
</evidence>
<keyword evidence="8" id="KW-0413">Isomerase</keyword>
<dbReference type="GO" id="GO:0000724">
    <property type="term" value="P:double-strand break repair via homologous recombination"/>
    <property type="evidence" value="ECO:0007669"/>
    <property type="project" value="TreeGrafter"/>
</dbReference>
<dbReference type="InterPro" id="IPR014001">
    <property type="entry name" value="Helicase_ATP-bd"/>
</dbReference>
<feature type="domain" description="CCHC-type" evidence="15">
    <location>
        <begin position="499"/>
        <end position="514"/>
    </location>
</feature>
<keyword evidence="13" id="KW-0479">Metal-binding</keyword>
<dbReference type="CDD" id="cd18794">
    <property type="entry name" value="SF2_C_RecQ"/>
    <property type="match status" value="1"/>
</dbReference>
<dbReference type="SMART" id="SM00487">
    <property type="entry name" value="DEXDc"/>
    <property type="match status" value="1"/>
</dbReference>
<evidence type="ECO:0000256" key="14">
    <source>
        <dbReference type="SAM" id="MobiDB-lite"/>
    </source>
</evidence>
<dbReference type="Gene3D" id="3.40.50.300">
    <property type="entry name" value="P-loop containing nucleotide triphosphate hydrolases"/>
    <property type="match status" value="2"/>
</dbReference>
<dbReference type="InterPro" id="IPR036875">
    <property type="entry name" value="Znf_CCHC_sf"/>
</dbReference>
<evidence type="ECO:0000256" key="3">
    <source>
        <dbReference type="ARBA" id="ARBA00022741"/>
    </source>
</evidence>
<evidence type="ECO:0000313" key="18">
    <source>
        <dbReference type="EnsemblMetazoa" id="G23114.1:cds"/>
    </source>
</evidence>
<evidence type="ECO:0000256" key="8">
    <source>
        <dbReference type="ARBA" id="ARBA00023235"/>
    </source>
</evidence>
<keyword evidence="13" id="KW-0863">Zinc-finger</keyword>
<dbReference type="PROSITE" id="PS51194">
    <property type="entry name" value="HELICASE_CTER"/>
    <property type="match status" value="1"/>
</dbReference>
<reference evidence="18" key="1">
    <citation type="submission" date="2022-08" db="UniProtKB">
        <authorList>
            <consortium name="EnsemblMetazoa"/>
        </authorList>
    </citation>
    <scope>IDENTIFICATION</scope>
    <source>
        <strain evidence="18">05x7-T-G4-1.051#20</strain>
    </source>
</reference>
<feature type="region of interest" description="Disordered" evidence="14">
    <location>
        <begin position="91"/>
        <end position="123"/>
    </location>
</feature>
<feature type="compositionally biased region" description="Polar residues" evidence="14">
    <location>
        <begin position="103"/>
        <end position="114"/>
    </location>
</feature>
<dbReference type="GO" id="GO:0005524">
    <property type="term" value="F:ATP binding"/>
    <property type="evidence" value="ECO:0007669"/>
    <property type="project" value="UniProtKB-KW"/>
</dbReference>
<evidence type="ECO:0000259" key="16">
    <source>
        <dbReference type="PROSITE" id="PS51192"/>
    </source>
</evidence>
<dbReference type="AlphaFoldDB" id="A0A8W8KAQ1"/>
<protein>
    <recommendedName>
        <fullName evidence="11">DNA 3'-5' helicase</fullName>
        <ecNumber evidence="11">5.6.2.4</ecNumber>
    </recommendedName>
</protein>
<dbReference type="PROSITE" id="PS51192">
    <property type="entry name" value="HELICASE_ATP_BIND_1"/>
    <property type="match status" value="1"/>
</dbReference>
<name>A0A8W8KAQ1_MAGGI</name>
<feature type="compositionally biased region" description="Basic and acidic residues" evidence="14">
    <location>
        <begin position="310"/>
        <end position="319"/>
    </location>
</feature>
<dbReference type="GO" id="GO:0009378">
    <property type="term" value="F:four-way junction helicase activity"/>
    <property type="evidence" value="ECO:0007669"/>
    <property type="project" value="TreeGrafter"/>
</dbReference>
<dbReference type="GO" id="GO:0005737">
    <property type="term" value="C:cytoplasm"/>
    <property type="evidence" value="ECO:0007669"/>
    <property type="project" value="TreeGrafter"/>
</dbReference>
<evidence type="ECO:0000256" key="1">
    <source>
        <dbReference type="ARBA" id="ARBA00004123"/>
    </source>
</evidence>
<keyword evidence="6" id="KW-0067">ATP-binding</keyword>
<feature type="region of interest" description="Disordered" evidence="14">
    <location>
        <begin position="209"/>
        <end position="237"/>
    </location>
</feature>
<dbReference type="PANTHER" id="PTHR13710">
    <property type="entry name" value="DNA HELICASE RECQ FAMILY MEMBER"/>
    <property type="match status" value="1"/>
</dbReference>
<comment type="catalytic activity">
    <reaction evidence="12">
        <text>ATP + H2O = ADP + phosphate + H(+)</text>
        <dbReference type="Rhea" id="RHEA:13065"/>
        <dbReference type="ChEBI" id="CHEBI:15377"/>
        <dbReference type="ChEBI" id="CHEBI:15378"/>
        <dbReference type="ChEBI" id="CHEBI:30616"/>
        <dbReference type="ChEBI" id="CHEBI:43474"/>
        <dbReference type="ChEBI" id="CHEBI:456216"/>
    </reaction>
</comment>
<dbReference type="EnsemblMetazoa" id="G23114.1">
    <property type="protein sequence ID" value="G23114.1:cds"/>
    <property type="gene ID" value="G23114"/>
</dbReference>
<comment type="similarity">
    <text evidence="2">Belongs to the helicase family. RecQ subfamily.</text>
</comment>
<dbReference type="GO" id="GO:0003677">
    <property type="term" value="F:DNA binding"/>
    <property type="evidence" value="ECO:0007669"/>
    <property type="project" value="UniProtKB-KW"/>
</dbReference>